<evidence type="ECO:0000313" key="7">
    <source>
        <dbReference type="EMBL" id="MDC7718577.1"/>
    </source>
</evidence>
<feature type="transmembrane region" description="Helical" evidence="6">
    <location>
        <begin position="23"/>
        <end position="41"/>
    </location>
</feature>
<dbReference type="CDD" id="cd06579">
    <property type="entry name" value="TM_PBP1_transp_AraH_like"/>
    <property type="match status" value="1"/>
</dbReference>
<accession>A0ABT5J1P8</accession>
<dbReference type="InterPro" id="IPR001851">
    <property type="entry name" value="ABC_transp_permease"/>
</dbReference>
<name>A0ABT5J1P8_9NEIS</name>
<protein>
    <submittedName>
        <fullName evidence="7">ABC transporter permease</fullName>
    </submittedName>
</protein>
<evidence type="ECO:0000256" key="3">
    <source>
        <dbReference type="ARBA" id="ARBA00022692"/>
    </source>
</evidence>
<feature type="transmembrane region" description="Helical" evidence="6">
    <location>
        <begin position="98"/>
        <end position="127"/>
    </location>
</feature>
<feature type="transmembrane region" description="Helical" evidence="6">
    <location>
        <begin position="238"/>
        <end position="259"/>
    </location>
</feature>
<dbReference type="PANTHER" id="PTHR32196">
    <property type="entry name" value="ABC TRANSPORTER PERMEASE PROTEIN YPHD-RELATED-RELATED"/>
    <property type="match status" value="1"/>
</dbReference>
<evidence type="ECO:0000256" key="4">
    <source>
        <dbReference type="ARBA" id="ARBA00022989"/>
    </source>
</evidence>
<feature type="transmembrane region" description="Helical" evidence="6">
    <location>
        <begin position="185"/>
        <end position="205"/>
    </location>
</feature>
<dbReference type="Pfam" id="PF02653">
    <property type="entry name" value="BPD_transp_2"/>
    <property type="match status" value="1"/>
</dbReference>
<comment type="subcellular location">
    <subcellularLocation>
        <location evidence="1">Cell membrane</location>
        <topology evidence="1">Multi-pass membrane protein</topology>
    </subcellularLocation>
</comment>
<comment type="caution">
    <text evidence="7">The sequence shown here is derived from an EMBL/GenBank/DDBJ whole genome shotgun (WGS) entry which is preliminary data.</text>
</comment>
<evidence type="ECO:0000256" key="2">
    <source>
        <dbReference type="ARBA" id="ARBA00022475"/>
    </source>
</evidence>
<evidence type="ECO:0000256" key="6">
    <source>
        <dbReference type="SAM" id="Phobius"/>
    </source>
</evidence>
<keyword evidence="5 6" id="KW-0472">Membrane</keyword>
<gene>
    <name evidence="7" type="ORF">PQU95_15315</name>
</gene>
<dbReference type="PANTHER" id="PTHR32196:SF72">
    <property type="entry name" value="RIBOSE IMPORT PERMEASE PROTEIN RBSC"/>
    <property type="match status" value="1"/>
</dbReference>
<evidence type="ECO:0000256" key="5">
    <source>
        <dbReference type="ARBA" id="ARBA00023136"/>
    </source>
</evidence>
<sequence length="341" mass="35105">MSHTPLPLGRLAPAPAVPLAQLLRRYVIFAVLALLLLFFAWREPAFLQPANLLSILQSTAVQALLGLAVTVALIAGGFDLSIGATATSALIASSYAMVVWQWGALATGAFGLAIGAAIGLFNALLVVRLRIPDLLATLGTLFLLGGLQLIPTGGQSISPGLILPDGSNANGEFSPAFLALGRAELLGVPLPVLIVALLALGLWFLMARTRWGRVFYATGGNEEAARLAGAPTARYRTIAFVLSGVLAALGGLIIAARVGRGDVSGGSALLLDSVGAALIGFAVLNVRRPNVPGTIVGAVLVGVLLNGLSMLNVPFYTQDFVKGGVLVLALALTYAGRHGRH</sequence>
<dbReference type="RefSeq" id="WP_272752815.1">
    <property type="nucleotide sequence ID" value="NZ_JAQQLF010000022.1"/>
</dbReference>
<keyword evidence="2" id="KW-1003">Cell membrane</keyword>
<feature type="transmembrane region" description="Helical" evidence="6">
    <location>
        <begin position="265"/>
        <end position="284"/>
    </location>
</feature>
<keyword evidence="4 6" id="KW-1133">Transmembrane helix</keyword>
<feature type="transmembrane region" description="Helical" evidence="6">
    <location>
        <begin position="134"/>
        <end position="151"/>
    </location>
</feature>
<keyword evidence="3 6" id="KW-0812">Transmembrane</keyword>
<dbReference type="EMBL" id="JAQQLF010000022">
    <property type="protein sequence ID" value="MDC7718577.1"/>
    <property type="molecule type" value="Genomic_DNA"/>
</dbReference>
<feature type="transmembrane region" description="Helical" evidence="6">
    <location>
        <begin position="291"/>
        <end position="308"/>
    </location>
</feature>
<feature type="transmembrane region" description="Helical" evidence="6">
    <location>
        <begin position="53"/>
        <end position="78"/>
    </location>
</feature>
<keyword evidence="8" id="KW-1185">Reference proteome</keyword>
<organism evidence="7 8">
    <name type="scientific">Vogesella aquatica</name>
    <dbReference type="NCBI Taxonomy" id="2984206"/>
    <lineage>
        <taxon>Bacteria</taxon>
        <taxon>Pseudomonadati</taxon>
        <taxon>Pseudomonadota</taxon>
        <taxon>Betaproteobacteria</taxon>
        <taxon>Neisseriales</taxon>
        <taxon>Chromobacteriaceae</taxon>
        <taxon>Vogesella</taxon>
    </lineage>
</organism>
<reference evidence="7 8" key="1">
    <citation type="submission" date="2023-01" db="EMBL/GenBank/DDBJ databases">
        <title>Novel species of the genus Vogesella isolated from rivers.</title>
        <authorList>
            <person name="Lu H."/>
        </authorList>
    </citation>
    <scope>NUCLEOTIDE SEQUENCE [LARGE SCALE GENOMIC DNA]</scope>
    <source>
        <strain evidence="7 8">DC21W</strain>
    </source>
</reference>
<evidence type="ECO:0000313" key="8">
    <source>
        <dbReference type="Proteomes" id="UP001219956"/>
    </source>
</evidence>
<proteinExistence type="predicted"/>
<evidence type="ECO:0000256" key="1">
    <source>
        <dbReference type="ARBA" id="ARBA00004651"/>
    </source>
</evidence>
<dbReference type="Proteomes" id="UP001219956">
    <property type="component" value="Unassembled WGS sequence"/>
</dbReference>